<comment type="caution">
    <text evidence="2">The sequence shown here is derived from an EMBL/GenBank/DDBJ whole genome shotgun (WGS) entry which is preliminary data.</text>
</comment>
<organism evidence="2">
    <name type="scientific">marine sediment metagenome</name>
    <dbReference type="NCBI Taxonomy" id="412755"/>
    <lineage>
        <taxon>unclassified sequences</taxon>
        <taxon>metagenomes</taxon>
        <taxon>ecological metagenomes</taxon>
    </lineage>
</organism>
<proteinExistence type="predicted"/>
<accession>A0A0F9C7X2</accession>
<protein>
    <submittedName>
        <fullName evidence="2">Uncharacterized protein</fullName>
    </submittedName>
</protein>
<keyword evidence="1" id="KW-0472">Membrane</keyword>
<feature type="non-terminal residue" evidence="2">
    <location>
        <position position="144"/>
    </location>
</feature>
<name>A0A0F9C7X2_9ZZZZ</name>
<evidence type="ECO:0000313" key="2">
    <source>
        <dbReference type="EMBL" id="KKK92771.1"/>
    </source>
</evidence>
<dbReference type="AlphaFoldDB" id="A0A0F9C7X2"/>
<keyword evidence="1" id="KW-0812">Transmembrane</keyword>
<sequence length="144" mass="15945">MDRSYKQSLPSRPKWFGLGILFTVIVLAIALLVAGDTIAEGLKSFGNLTDLLTSTQSGYVTVSDIEVGRETYIWDDAYQAYPKRVVTVYLTIDPEVPDDYVVKVSLNSGKYGYGEVYLPEWIAGYGRVAWASQSTRVTFLVGSN</sequence>
<dbReference type="EMBL" id="LAZR01048066">
    <property type="protein sequence ID" value="KKK92771.1"/>
    <property type="molecule type" value="Genomic_DNA"/>
</dbReference>
<reference evidence="2" key="1">
    <citation type="journal article" date="2015" name="Nature">
        <title>Complex archaea that bridge the gap between prokaryotes and eukaryotes.</title>
        <authorList>
            <person name="Spang A."/>
            <person name="Saw J.H."/>
            <person name="Jorgensen S.L."/>
            <person name="Zaremba-Niedzwiedzka K."/>
            <person name="Martijn J."/>
            <person name="Lind A.E."/>
            <person name="van Eijk R."/>
            <person name="Schleper C."/>
            <person name="Guy L."/>
            <person name="Ettema T.J."/>
        </authorList>
    </citation>
    <scope>NUCLEOTIDE SEQUENCE</scope>
</reference>
<evidence type="ECO:0000256" key="1">
    <source>
        <dbReference type="SAM" id="Phobius"/>
    </source>
</evidence>
<keyword evidence="1" id="KW-1133">Transmembrane helix</keyword>
<feature type="transmembrane region" description="Helical" evidence="1">
    <location>
        <begin position="15"/>
        <end position="34"/>
    </location>
</feature>
<gene>
    <name evidence="2" type="ORF">LCGC14_2699580</name>
</gene>